<dbReference type="EMBL" id="JASPKY010000767">
    <property type="protein sequence ID" value="KAK9685594.1"/>
    <property type="molecule type" value="Genomic_DNA"/>
</dbReference>
<sequence length="120" mass="13689">MKISNTSKVATIQIQDKEMKSVDRLKQINTQKTEIMKISNTSKVATIQIQDKEMKSVDRLNYLGTIIRLDGRIEEEISNRVNKTISTFGMLYKVTAKVVRRHGENEKEQNSQGDMGDGNK</sequence>
<comment type="caution">
    <text evidence="2">The sequence shown here is derived from an EMBL/GenBank/DDBJ whole genome shotgun (WGS) entry which is preliminary data.</text>
</comment>
<gene>
    <name evidence="2" type="ORF">QE152_g37919</name>
</gene>
<evidence type="ECO:0000313" key="2">
    <source>
        <dbReference type="EMBL" id="KAK9685594.1"/>
    </source>
</evidence>
<feature type="region of interest" description="Disordered" evidence="1">
    <location>
        <begin position="101"/>
        <end position="120"/>
    </location>
</feature>
<proteinExistence type="predicted"/>
<protein>
    <submittedName>
        <fullName evidence="2">Uncharacterized protein</fullName>
    </submittedName>
</protein>
<evidence type="ECO:0000313" key="3">
    <source>
        <dbReference type="Proteomes" id="UP001458880"/>
    </source>
</evidence>
<accession>A0AAW1I9C5</accession>
<dbReference type="Proteomes" id="UP001458880">
    <property type="component" value="Unassembled WGS sequence"/>
</dbReference>
<evidence type="ECO:0000256" key="1">
    <source>
        <dbReference type="SAM" id="MobiDB-lite"/>
    </source>
</evidence>
<dbReference type="AlphaFoldDB" id="A0AAW1I9C5"/>
<keyword evidence="3" id="KW-1185">Reference proteome</keyword>
<reference evidence="2 3" key="1">
    <citation type="journal article" date="2024" name="BMC Genomics">
        <title>De novo assembly and annotation of Popillia japonica's genome with initial clues to its potential as an invasive pest.</title>
        <authorList>
            <person name="Cucini C."/>
            <person name="Boschi S."/>
            <person name="Funari R."/>
            <person name="Cardaioli E."/>
            <person name="Iannotti N."/>
            <person name="Marturano G."/>
            <person name="Paoli F."/>
            <person name="Bruttini M."/>
            <person name="Carapelli A."/>
            <person name="Frati F."/>
            <person name="Nardi F."/>
        </authorList>
    </citation>
    <scope>NUCLEOTIDE SEQUENCE [LARGE SCALE GENOMIC DNA]</scope>
    <source>
        <strain evidence="2">DMR45628</strain>
    </source>
</reference>
<organism evidence="2 3">
    <name type="scientific">Popillia japonica</name>
    <name type="common">Japanese beetle</name>
    <dbReference type="NCBI Taxonomy" id="7064"/>
    <lineage>
        <taxon>Eukaryota</taxon>
        <taxon>Metazoa</taxon>
        <taxon>Ecdysozoa</taxon>
        <taxon>Arthropoda</taxon>
        <taxon>Hexapoda</taxon>
        <taxon>Insecta</taxon>
        <taxon>Pterygota</taxon>
        <taxon>Neoptera</taxon>
        <taxon>Endopterygota</taxon>
        <taxon>Coleoptera</taxon>
        <taxon>Polyphaga</taxon>
        <taxon>Scarabaeiformia</taxon>
        <taxon>Scarabaeidae</taxon>
        <taxon>Rutelinae</taxon>
        <taxon>Popillia</taxon>
    </lineage>
</organism>
<name>A0AAW1I9C5_POPJA</name>